<evidence type="ECO:0000256" key="1">
    <source>
        <dbReference type="ARBA" id="ARBA00005996"/>
    </source>
</evidence>
<gene>
    <name evidence="2" type="ORF">C6Y40_15000</name>
</gene>
<dbReference type="RefSeq" id="WP_105935288.1">
    <property type="nucleotide sequence ID" value="NZ_PVNP01000161.1"/>
</dbReference>
<dbReference type="Proteomes" id="UP000238949">
    <property type="component" value="Unassembled WGS sequence"/>
</dbReference>
<accession>A0A2S9V8M5</accession>
<keyword evidence="3" id="KW-1185">Reference proteome</keyword>
<sequence length="119" mass="12980">MATITVLLTQAPYASQQAADGIEFALASTNYGHECQVVFSGKGILQLLANQQPALRKNQLKQARVLPFYDIEPVYVCQASLTALQLTVADLGIDEDDLELLDASALRQLLTQSDHTVTF</sequence>
<protein>
    <submittedName>
        <fullName evidence="2">Sulfur reduction protein DsrE</fullName>
    </submittedName>
</protein>
<dbReference type="Gene3D" id="3.40.1260.10">
    <property type="entry name" value="DsrEFH-like"/>
    <property type="match status" value="1"/>
</dbReference>
<comment type="similarity">
    <text evidence="1">Belongs to the DsrF/TusC family.</text>
</comment>
<evidence type="ECO:0000313" key="3">
    <source>
        <dbReference type="Proteomes" id="UP000238949"/>
    </source>
</evidence>
<reference evidence="3" key="1">
    <citation type="journal article" date="2020" name="Int. J. Syst. Evol. Microbiol.">
        <title>Alteromonas alba sp. nov., a marine bacterium isolated from the seawater of the West Pacific Ocean.</title>
        <authorList>
            <person name="Sun C."/>
            <person name="Wu Y.-H."/>
            <person name="Xamxidin M."/>
            <person name="Cheng H."/>
            <person name="Xu X.-W."/>
        </authorList>
    </citation>
    <scope>NUCLEOTIDE SEQUENCE [LARGE SCALE GENOMIC DNA]</scope>
    <source>
        <strain evidence="3">190</strain>
    </source>
</reference>
<evidence type="ECO:0000313" key="2">
    <source>
        <dbReference type="EMBL" id="PRO72784.1"/>
    </source>
</evidence>
<dbReference type="PANTHER" id="PTHR38780:SF1">
    <property type="entry name" value="PROTEIN TUSC"/>
    <property type="match status" value="1"/>
</dbReference>
<dbReference type="PANTHER" id="PTHR38780">
    <property type="entry name" value="PROTEIN TUSC"/>
    <property type="match status" value="1"/>
</dbReference>
<organism evidence="2 3">
    <name type="scientific">Alteromonas alba</name>
    <dbReference type="NCBI Taxonomy" id="2079529"/>
    <lineage>
        <taxon>Bacteria</taxon>
        <taxon>Pseudomonadati</taxon>
        <taxon>Pseudomonadota</taxon>
        <taxon>Gammaproteobacteria</taxon>
        <taxon>Alteromonadales</taxon>
        <taxon>Alteromonadaceae</taxon>
        <taxon>Alteromonas/Salinimonas group</taxon>
        <taxon>Alteromonas</taxon>
    </lineage>
</organism>
<proteinExistence type="inferred from homology"/>
<dbReference type="InterPro" id="IPR017462">
    <property type="entry name" value="Sulphur_relay_TusC/DsrF"/>
</dbReference>
<dbReference type="InterPro" id="IPR027396">
    <property type="entry name" value="DsrEFH-like"/>
</dbReference>
<dbReference type="SUPFAM" id="SSF75169">
    <property type="entry name" value="DsrEFH-like"/>
    <property type="match status" value="1"/>
</dbReference>
<name>A0A2S9V8M5_9ALTE</name>
<dbReference type="InterPro" id="IPR003787">
    <property type="entry name" value="Sulphur_relay_DsrE/F-like"/>
</dbReference>
<dbReference type="OrthoDB" id="9789418at2"/>
<dbReference type="EMBL" id="PVNP01000161">
    <property type="protein sequence ID" value="PRO72784.1"/>
    <property type="molecule type" value="Genomic_DNA"/>
</dbReference>
<dbReference type="AlphaFoldDB" id="A0A2S9V8M5"/>
<comment type="caution">
    <text evidence="2">The sequence shown here is derived from an EMBL/GenBank/DDBJ whole genome shotgun (WGS) entry which is preliminary data.</text>
</comment>
<dbReference type="Pfam" id="PF02635">
    <property type="entry name" value="DsrE"/>
    <property type="match status" value="1"/>
</dbReference>